<reference evidence="3 4" key="1">
    <citation type="submission" date="2024-01" db="EMBL/GenBank/DDBJ databases">
        <title>A draft genome for the cacao thread blight pathogen Marasmiellus scandens.</title>
        <authorList>
            <person name="Baruah I.K."/>
            <person name="Leung J."/>
            <person name="Bukari Y."/>
            <person name="Amoako-Attah I."/>
            <person name="Meinhardt L.W."/>
            <person name="Bailey B.A."/>
            <person name="Cohen S.P."/>
        </authorList>
    </citation>
    <scope>NUCLEOTIDE SEQUENCE [LARGE SCALE GENOMIC DNA]</scope>
    <source>
        <strain evidence="3 4">GH-19</strain>
    </source>
</reference>
<proteinExistence type="predicted"/>
<dbReference type="Pfam" id="PF17667">
    <property type="entry name" value="Pkinase_fungal"/>
    <property type="match status" value="1"/>
</dbReference>
<dbReference type="EMBL" id="JBANRG010000071">
    <property type="protein sequence ID" value="KAK7439851.1"/>
    <property type="molecule type" value="Genomic_DNA"/>
</dbReference>
<protein>
    <recommendedName>
        <fullName evidence="2">Protein kinase domain-containing protein</fullName>
    </recommendedName>
</protein>
<evidence type="ECO:0000313" key="3">
    <source>
        <dbReference type="EMBL" id="KAK7439851.1"/>
    </source>
</evidence>
<dbReference type="PROSITE" id="PS00109">
    <property type="entry name" value="PROTEIN_KINASE_TYR"/>
    <property type="match status" value="1"/>
</dbReference>
<dbReference type="Gene3D" id="1.10.510.10">
    <property type="entry name" value="Transferase(Phosphotransferase) domain 1"/>
    <property type="match status" value="1"/>
</dbReference>
<organism evidence="3 4">
    <name type="scientific">Marasmiellus scandens</name>
    <dbReference type="NCBI Taxonomy" id="2682957"/>
    <lineage>
        <taxon>Eukaryota</taxon>
        <taxon>Fungi</taxon>
        <taxon>Dikarya</taxon>
        <taxon>Basidiomycota</taxon>
        <taxon>Agaricomycotina</taxon>
        <taxon>Agaricomycetes</taxon>
        <taxon>Agaricomycetidae</taxon>
        <taxon>Agaricales</taxon>
        <taxon>Marasmiineae</taxon>
        <taxon>Omphalotaceae</taxon>
        <taxon>Marasmiellus</taxon>
    </lineage>
</organism>
<dbReference type="PANTHER" id="PTHR38248:SF2">
    <property type="entry name" value="FUNK1 11"/>
    <property type="match status" value="1"/>
</dbReference>
<dbReference type="SUPFAM" id="SSF56112">
    <property type="entry name" value="Protein kinase-like (PK-like)"/>
    <property type="match status" value="1"/>
</dbReference>
<dbReference type="PROSITE" id="PS50011">
    <property type="entry name" value="PROTEIN_KINASE_DOM"/>
    <property type="match status" value="1"/>
</dbReference>
<keyword evidence="4" id="KW-1185">Reference proteome</keyword>
<name>A0ABR1ITV6_9AGAR</name>
<dbReference type="Proteomes" id="UP001498398">
    <property type="component" value="Unassembled WGS sequence"/>
</dbReference>
<dbReference type="InterPro" id="IPR040976">
    <property type="entry name" value="Pkinase_fungal"/>
</dbReference>
<feature type="region of interest" description="Disordered" evidence="1">
    <location>
        <begin position="234"/>
        <end position="270"/>
    </location>
</feature>
<evidence type="ECO:0000313" key="4">
    <source>
        <dbReference type="Proteomes" id="UP001498398"/>
    </source>
</evidence>
<dbReference type="PANTHER" id="PTHR38248">
    <property type="entry name" value="FUNK1 6"/>
    <property type="match status" value="1"/>
</dbReference>
<dbReference type="InterPro" id="IPR011009">
    <property type="entry name" value="Kinase-like_dom_sf"/>
</dbReference>
<accession>A0ABR1ITV6</accession>
<gene>
    <name evidence="3" type="ORF">VKT23_017423</name>
</gene>
<dbReference type="InterPro" id="IPR000719">
    <property type="entry name" value="Prot_kinase_dom"/>
</dbReference>
<evidence type="ECO:0000256" key="1">
    <source>
        <dbReference type="SAM" id="MobiDB-lite"/>
    </source>
</evidence>
<dbReference type="InterPro" id="IPR008266">
    <property type="entry name" value="Tyr_kinase_AS"/>
</dbReference>
<comment type="caution">
    <text evidence="3">The sequence shown here is derived from an EMBL/GenBank/DDBJ whole genome shotgun (WGS) entry which is preliminary data.</text>
</comment>
<feature type="domain" description="Protein kinase" evidence="2">
    <location>
        <begin position="384"/>
        <end position="729"/>
    </location>
</feature>
<evidence type="ECO:0000259" key="2">
    <source>
        <dbReference type="PROSITE" id="PS50011"/>
    </source>
</evidence>
<sequence>MATPYKLRAINADKNQSSLRPLLRADLDAQIYTGIDIQEFVQKVWSIADEECEQVLSKDWKIDPLLEAKYNRLITMKSSEPYYYAVFQQIAHDLLKRFLPSLGLTGDIMFWESFGKTYVGSLKPDMLILWLRMQEPTWCNTKVPVEFKNVAVPDVPKFTLNIPPMPASLPEGHVAKNSNTQRAISSMDAIFEHKRHRILPLTPMVTVDETEEFDGQQPAKAPTQQSIGSGIAVYTQPSASPAPPASGTKRKRDRKDEGRQPQRRAKKSSLTVDETQLASYALECFMANNRFYAPALFIDKWFMTLWYFDRMGAILSTTFDFKQQPKLLGLVLYALNNSSPQQSGFNHFLCRKEPLDASHLPPDVMKNARFQLPCHPPSDVEQHYRIFDVVGDPLYAYRGIAGRGSAVYSVSEILGNGSIVPNLVLKFSWPSIHRATESTLLSQLLERCPELQPHLPDLVFTAEYNSEEELKLPRFAMRSSKEWTDDKALQFEHRNLVALVTRRYQHLWDVKTIVDFQAVFIDFVECHHRAYITGRVLHRDLSENNLMVRHDNDGRAKGVLNDWDLSSKIDEEGNVPTSDAKHRTGTLPFLALDLLRTKPEHHLYRHDLESFLYVLLWAGLHYRLDGKRNPYPNEAVRGWISSDFKVAIAHKESLLSFKWQIDQLLGAFTPEFKPLAETWGRSLLNLFKVAYRDKDDNEDDESWDKETMGGYLTFENFMKALKSKPRSWE</sequence>